<evidence type="ECO:0000313" key="2">
    <source>
        <dbReference type="Proteomes" id="UP000077266"/>
    </source>
</evidence>
<protein>
    <submittedName>
        <fullName evidence="1">Uncharacterized protein</fullName>
    </submittedName>
</protein>
<dbReference type="InParanoid" id="A0A166A2H3"/>
<proteinExistence type="predicted"/>
<reference evidence="1 2" key="1">
    <citation type="journal article" date="2016" name="Mol. Biol. Evol.">
        <title>Comparative Genomics of Early-Diverging Mushroom-Forming Fungi Provides Insights into the Origins of Lignocellulose Decay Capabilities.</title>
        <authorList>
            <person name="Nagy L.G."/>
            <person name="Riley R."/>
            <person name="Tritt A."/>
            <person name="Adam C."/>
            <person name="Daum C."/>
            <person name="Floudas D."/>
            <person name="Sun H."/>
            <person name="Yadav J.S."/>
            <person name="Pangilinan J."/>
            <person name="Larsson K.H."/>
            <person name="Matsuura K."/>
            <person name="Barry K."/>
            <person name="Labutti K."/>
            <person name="Kuo R."/>
            <person name="Ohm R.A."/>
            <person name="Bhattacharya S.S."/>
            <person name="Shirouzu T."/>
            <person name="Yoshinaga Y."/>
            <person name="Martin F.M."/>
            <person name="Grigoriev I.V."/>
            <person name="Hibbett D.S."/>
        </authorList>
    </citation>
    <scope>NUCLEOTIDE SEQUENCE [LARGE SCALE GENOMIC DNA]</scope>
    <source>
        <strain evidence="1 2">HHB12029</strain>
    </source>
</reference>
<accession>A0A166A2H3</accession>
<evidence type="ECO:0000313" key="1">
    <source>
        <dbReference type="EMBL" id="KZV87979.1"/>
    </source>
</evidence>
<gene>
    <name evidence="1" type="ORF">EXIGLDRAFT_187503</name>
</gene>
<organism evidence="1 2">
    <name type="scientific">Exidia glandulosa HHB12029</name>
    <dbReference type="NCBI Taxonomy" id="1314781"/>
    <lineage>
        <taxon>Eukaryota</taxon>
        <taxon>Fungi</taxon>
        <taxon>Dikarya</taxon>
        <taxon>Basidiomycota</taxon>
        <taxon>Agaricomycotina</taxon>
        <taxon>Agaricomycetes</taxon>
        <taxon>Auriculariales</taxon>
        <taxon>Exidiaceae</taxon>
        <taxon>Exidia</taxon>
    </lineage>
</organism>
<dbReference type="AlphaFoldDB" id="A0A166A2H3"/>
<name>A0A166A2H3_EXIGL</name>
<sequence length="222" mass="23806">MHMPMKHSEPNPSNASLSSAHMPREYITLTVGASNIASPGSPPAERTLTRPLSLKSCSSHSMLNWIDTSADDPIREIDDTSKLAIVCLRSRLSFAAVAVVNKLLKASEPPPRHFLPLAAAAQPNCVGISGCLPVLVVVQTKLSYRLHGARPGHITAAIVSGNSWVLASASEGRKPSLDDVHVRCTGSQLPEPATWRDAHLLRRVPRAQVREAPDACLARRAG</sequence>
<dbReference type="Proteomes" id="UP000077266">
    <property type="component" value="Unassembled WGS sequence"/>
</dbReference>
<dbReference type="EMBL" id="KV426110">
    <property type="protein sequence ID" value="KZV87979.1"/>
    <property type="molecule type" value="Genomic_DNA"/>
</dbReference>
<keyword evidence="2" id="KW-1185">Reference proteome</keyword>